<evidence type="ECO:0000313" key="2">
    <source>
        <dbReference type="Proteomes" id="UP000265520"/>
    </source>
</evidence>
<reference evidence="1 2" key="1">
    <citation type="journal article" date="2018" name="Front. Plant Sci.">
        <title>Red Clover (Trifolium pratense) and Zigzag Clover (T. medium) - A Picture of Genomic Similarities and Differences.</title>
        <authorList>
            <person name="Dluhosova J."/>
            <person name="Istvanek J."/>
            <person name="Nedelnik J."/>
            <person name="Repkova J."/>
        </authorList>
    </citation>
    <scope>NUCLEOTIDE SEQUENCE [LARGE SCALE GENOMIC DNA]</scope>
    <source>
        <strain evidence="2">cv. 10/8</strain>
        <tissue evidence="1">Leaf</tissue>
    </source>
</reference>
<dbReference type="AlphaFoldDB" id="A0A392T3Z2"/>
<protein>
    <submittedName>
        <fullName evidence="1">Uncharacterized protein</fullName>
    </submittedName>
</protein>
<keyword evidence="2" id="KW-1185">Reference proteome</keyword>
<dbReference type="Proteomes" id="UP000265520">
    <property type="component" value="Unassembled WGS sequence"/>
</dbReference>
<evidence type="ECO:0000313" key="1">
    <source>
        <dbReference type="EMBL" id="MCI55808.1"/>
    </source>
</evidence>
<sequence length="64" mass="6673">VLVKSSTGYDHCSSKVLPLVQGGRRISILHVLGNDKIFWSPVFSDGASSTVLVSAASGRGVPAF</sequence>
<name>A0A392T3Z2_9FABA</name>
<organism evidence="1 2">
    <name type="scientific">Trifolium medium</name>
    <dbReference type="NCBI Taxonomy" id="97028"/>
    <lineage>
        <taxon>Eukaryota</taxon>
        <taxon>Viridiplantae</taxon>
        <taxon>Streptophyta</taxon>
        <taxon>Embryophyta</taxon>
        <taxon>Tracheophyta</taxon>
        <taxon>Spermatophyta</taxon>
        <taxon>Magnoliopsida</taxon>
        <taxon>eudicotyledons</taxon>
        <taxon>Gunneridae</taxon>
        <taxon>Pentapetalae</taxon>
        <taxon>rosids</taxon>
        <taxon>fabids</taxon>
        <taxon>Fabales</taxon>
        <taxon>Fabaceae</taxon>
        <taxon>Papilionoideae</taxon>
        <taxon>50 kb inversion clade</taxon>
        <taxon>NPAAA clade</taxon>
        <taxon>Hologalegina</taxon>
        <taxon>IRL clade</taxon>
        <taxon>Trifolieae</taxon>
        <taxon>Trifolium</taxon>
    </lineage>
</organism>
<accession>A0A392T3Z2</accession>
<comment type="caution">
    <text evidence="1">The sequence shown here is derived from an EMBL/GenBank/DDBJ whole genome shotgun (WGS) entry which is preliminary data.</text>
</comment>
<proteinExistence type="predicted"/>
<feature type="non-terminal residue" evidence="1">
    <location>
        <position position="1"/>
    </location>
</feature>
<dbReference type="EMBL" id="LXQA010502003">
    <property type="protein sequence ID" value="MCI55808.1"/>
    <property type="molecule type" value="Genomic_DNA"/>
</dbReference>